<evidence type="ECO:0000256" key="3">
    <source>
        <dbReference type="ARBA" id="ARBA00023163"/>
    </source>
</evidence>
<dbReference type="PANTHER" id="PTHR30363">
    <property type="entry name" value="HTH-TYPE TRANSCRIPTIONAL REGULATOR SRLR-RELATED"/>
    <property type="match status" value="1"/>
</dbReference>
<dbReference type="Proteomes" id="UP000613582">
    <property type="component" value="Unassembled WGS sequence"/>
</dbReference>
<organism evidence="5 6">
    <name type="scientific">Aquisalinus flavus</name>
    <dbReference type="NCBI Taxonomy" id="1526572"/>
    <lineage>
        <taxon>Bacteria</taxon>
        <taxon>Pseudomonadati</taxon>
        <taxon>Pseudomonadota</taxon>
        <taxon>Alphaproteobacteria</taxon>
        <taxon>Parvularculales</taxon>
        <taxon>Parvularculaceae</taxon>
        <taxon>Aquisalinus</taxon>
    </lineage>
</organism>
<reference evidence="5" key="2">
    <citation type="submission" date="2020-09" db="EMBL/GenBank/DDBJ databases">
        <authorList>
            <person name="Sun Q."/>
            <person name="Zhou Y."/>
        </authorList>
    </citation>
    <scope>NUCLEOTIDE SEQUENCE</scope>
    <source>
        <strain evidence="5">CGMCC 1.12921</strain>
    </source>
</reference>
<keyword evidence="1" id="KW-0805">Transcription regulation</keyword>
<feature type="domain" description="HTH deoR-type" evidence="4">
    <location>
        <begin position="16"/>
        <end position="71"/>
    </location>
</feature>
<dbReference type="GO" id="GO:0003700">
    <property type="term" value="F:DNA-binding transcription factor activity"/>
    <property type="evidence" value="ECO:0007669"/>
    <property type="project" value="InterPro"/>
</dbReference>
<dbReference type="SMART" id="SM01134">
    <property type="entry name" value="DeoRC"/>
    <property type="match status" value="1"/>
</dbReference>
<keyword evidence="3" id="KW-0804">Transcription</keyword>
<dbReference type="GO" id="GO:0003677">
    <property type="term" value="F:DNA binding"/>
    <property type="evidence" value="ECO:0007669"/>
    <property type="project" value="UniProtKB-KW"/>
</dbReference>
<evidence type="ECO:0000313" key="5">
    <source>
        <dbReference type="EMBL" id="GGD11803.1"/>
    </source>
</evidence>
<keyword evidence="6" id="KW-1185">Reference proteome</keyword>
<name>A0A8J2Y5D1_9PROT</name>
<evidence type="ECO:0000256" key="2">
    <source>
        <dbReference type="ARBA" id="ARBA00023125"/>
    </source>
</evidence>
<comment type="caution">
    <text evidence="5">The sequence shown here is derived from an EMBL/GenBank/DDBJ whole genome shotgun (WGS) entry which is preliminary data.</text>
</comment>
<dbReference type="AlphaFoldDB" id="A0A8J2Y5D1"/>
<protein>
    <submittedName>
        <fullName evidence="5">DeoR family transcriptional regulator</fullName>
    </submittedName>
</protein>
<dbReference type="Gene3D" id="1.10.10.10">
    <property type="entry name" value="Winged helix-like DNA-binding domain superfamily/Winged helix DNA-binding domain"/>
    <property type="match status" value="1"/>
</dbReference>
<accession>A0A8J2Y5D1</accession>
<sequence>MQTKPLEGRDEDRLFIHDRWNRIVDLLRVDSVTSVEQLADDLSVSAATIRRDLSELDAVGRLKRVRGGAVAASLDSAKPQMTSTLRTLQGQLGHADALKKNREAKLAIGRKAAELLDAGEAVIIDGGTTTLELANAIDVDSLTVLTTSILIMNALLLRPDLRVLIAGGEIFHEQSVVLNPYGNGIVSKYSATKIFIGAQAITSRGLMQTDPLLVHNEQELIERAEKVIVLVDSSKFGAKASLSVCGLDRIDVIVTDDGLAPEARRMLQDFDIEILTVPLAG</sequence>
<dbReference type="Pfam" id="PF00455">
    <property type="entry name" value="DeoRC"/>
    <property type="match status" value="1"/>
</dbReference>
<dbReference type="EMBL" id="BMGH01000001">
    <property type="protein sequence ID" value="GGD11803.1"/>
    <property type="molecule type" value="Genomic_DNA"/>
</dbReference>
<dbReference type="InterPro" id="IPR018356">
    <property type="entry name" value="Tscrpt_reg_HTH_DeoR_CS"/>
</dbReference>
<dbReference type="InterPro" id="IPR050313">
    <property type="entry name" value="Carb_Metab_HTH_regulators"/>
</dbReference>
<dbReference type="InterPro" id="IPR001034">
    <property type="entry name" value="DeoR_HTH"/>
</dbReference>
<proteinExistence type="predicted"/>
<dbReference type="PANTHER" id="PTHR30363:SF44">
    <property type="entry name" value="AGA OPERON TRANSCRIPTIONAL REPRESSOR-RELATED"/>
    <property type="match status" value="1"/>
</dbReference>
<dbReference type="PRINTS" id="PR00037">
    <property type="entry name" value="HTHLACR"/>
</dbReference>
<dbReference type="PROSITE" id="PS00894">
    <property type="entry name" value="HTH_DEOR_1"/>
    <property type="match status" value="1"/>
</dbReference>
<evidence type="ECO:0000256" key="1">
    <source>
        <dbReference type="ARBA" id="ARBA00023015"/>
    </source>
</evidence>
<evidence type="ECO:0000313" key="6">
    <source>
        <dbReference type="Proteomes" id="UP000613582"/>
    </source>
</evidence>
<dbReference type="Pfam" id="PF08220">
    <property type="entry name" value="HTH_DeoR"/>
    <property type="match status" value="1"/>
</dbReference>
<reference evidence="5" key="1">
    <citation type="journal article" date="2014" name="Int. J. Syst. Evol. Microbiol.">
        <title>Complete genome sequence of Corynebacterium casei LMG S-19264T (=DSM 44701T), isolated from a smear-ripened cheese.</title>
        <authorList>
            <consortium name="US DOE Joint Genome Institute (JGI-PGF)"/>
            <person name="Walter F."/>
            <person name="Albersmeier A."/>
            <person name="Kalinowski J."/>
            <person name="Ruckert C."/>
        </authorList>
    </citation>
    <scope>NUCLEOTIDE SEQUENCE</scope>
    <source>
        <strain evidence="5">CGMCC 1.12921</strain>
    </source>
</reference>
<dbReference type="InterPro" id="IPR037171">
    <property type="entry name" value="NagB/RpiA_transferase-like"/>
</dbReference>
<dbReference type="InterPro" id="IPR014036">
    <property type="entry name" value="DeoR-like_C"/>
</dbReference>
<keyword evidence="2" id="KW-0238">DNA-binding</keyword>
<evidence type="ECO:0000259" key="4">
    <source>
        <dbReference type="PROSITE" id="PS51000"/>
    </source>
</evidence>
<gene>
    <name evidence="5" type="ORF">GCM10011342_20750</name>
</gene>
<dbReference type="SUPFAM" id="SSF46785">
    <property type="entry name" value="Winged helix' DNA-binding domain"/>
    <property type="match status" value="1"/>
</dbReference>
<dbReference type="InterPro" id="IPR036390">
    <property type="entry name" value="WH_DNA-bd_sf"/>
</dbReference>
<dbReference type="SUPFAM" id="SSF100950">
    <property type="entry name" value="NagB/RpiA/CoA transferase-like"/>
    <property type="match status" value="1"/>
</dbReference>
<dbReference type="PROSITE" id="PS51000">
    <property type="entry name" value="HTH_DEOR_2"/>
    <property type="match status" value="1"/>
</dbReference>
<dbReference type="InterPro" id="IPR036388">
    <property type="entry name" value="WH-like_DNA-bd_sf"/>
</dbReference>
<dbReference type="SMART" id="SM00420">
    <property type="entry name" value="HTH_DEOR"/>
    <property type="match status" value="1"/>
</dbReference>